<dbReference type="OrthoDB" id="2176387at2"/>
<feature type="transmembrane region" description="Helical" evidence="1">
    <location>
        <begin position="77"/>
        <end position="98"/>
    </location>
</feature>
<dbReference type="EMBL" id="CTEN01000003">
    <property type="protein sequence ID" value="CQR25211.1"/>
    <property type="molecule type" value="Genomic_DNA"/>
</dbReference>
<feature type="transmembrane region" description="Helical" evidence="1">
    <location>
        <begin position="48"/>
        <end position="65"/>
    </location>
</feature>
<feature type="transmembrane region" description="Helical" evidence="1">
    <location>
        <begin position="152"/>
        <end position="178"/>
    </location>
</feature>
<feature type="transmembrane region" description="Helical" evidence="1">
    <location>
        <begin position="322"/>
        <end position="343"/>
    </location>
</feature>
<feature type="transmembrane region" description="Helical" evidence="1">
    <location>
        <begin position="355"/>
        <end position="376"/>
    </location>
</feature>
<gene>
    <name evidence="2" type="ORF">BN1356_01554</name>
</gene>
<feature type="transmembrane region" description="Helical" evidence="1">
    <location>
        <begin position="397"/>
        <end position="422"/>
    </location>
</feature>
<keyword evidence="1" id="KW-1133">Transmembrane helix</keyword>
<feature type="transmembrane region" description="Helical" evidence="1">
    <location>
        <begin position="505"/>
        <end position="527"/>
    </location>
</feature>
<dbReference type="AlphaFoldDB" id="A0A0E4CT01"/>
<name>A0A0E4CT01_9STRE</name>
<accession>A0A0E4CT01</accession>
<feature type="transmembrane region" description="Helical" evidence="1">
    <location>
        <begin position="428"/>
        <end position="451"/>
    </location>
</feature>
<evidence type="ECO:0000313" key="3">
    <source>
        <dbReference type="Proteomes" id="UP000198604"/>
    </source>
</evidence>
<feature type="transmembrane region" description="Helical" evidence="1">
    <location>
        <begin position="475"/>
        <end position="499"/>
    </location>
</feature>
<evidence type="ECO:0000256" key="1">
    <source>
        <dbReference type="SAM" id="Phobius"/>
    </source>
</evidence>
<keyword evidence="1" id="KW-0472">Membrane</keyword>
<protein>
    <submittedName>
        <fullName evidence="2">Permease</fullName>
    </submittedName>
</protein>
<feature type="transmembrane region" description="Helical" evidence="1">
    <location>
        <begin position="248"/>
        <end position="266"/>
    </location>
</feature>
<reference evidence="3" key="1">
    <citation type="submission" date="2015-03" db="EMBL/GenBank/DDBJ databases">
        <authorList>
            <person name="Urmite Genomes"/>
        </authorList>
    </citation>
    <scope>NUCLEOTIDE SEQUENCE [LARGE SCALE GENOMIC DNA]</scope>
    <source>
        <strain evidence="3">FF10</strain>
    </source>
</reference>
<evidence type="ECO:0000313" key="2">
    <source>
        <dbReference type="EMBL" id="CQR25211.1"/>
    </source>
</evidence>
<organism evidence="2 3">
    <name type="scientific">Streptococcus varani</name>
    <dbReference type="NCBI Taxonomy" id="1608583"/>
    <lineage>
        <taxon>Bacteria</taxon>
        <taxon>Bacillati</taxon>
        <taxon>Bacillota</taxon>
        <taxon>Bacilli</taxon>
        <taxon>Lactobacillales</taxon>
        <taxon>Streptococcaceae</taxon>
        <taxon>Streptococcus</taxon>
    </lineage>
</organism>
<dbReference type="RefSeq" id="WP_093650778.1">
    <property type="nucleotide sequence ID" value="NZ_CTEN01000003.1"/>
</dbReference>
<sequence length="534" mass="60514">MKWSNIWELTKINILYSNSQLLESIKKKRAKNPKGQFSGYKSMIRQQAFSTVLMLVIYSYLFIGIDYRMMPGMFTVQLTMFMLISLVYGFTSFFSIFYDSNDTKLYLPLPLKAGEVYLAKLLSAQGSVLVYLSPILPLLGISYWQVTGSPLGLLWVLPIAILIIVFINLVGLTLIHFIGEILTKSPYKKMVSTILMVISTVLVIVVLLFVQFTSQNQLRSKHPTDMPNIFLIRGFYDVVARPFSWETALNFGLLIFVIVALALYVSQRVIPSYFHQILAMETVQSNNKQGKPKTSKTLSLKQALHKHHLSTLLDGSLIVQSYLMPLLYAFILVGPMLSGGFSLSTIDIRFFGNAFLLGTLFGIFFASPNSFLGVAISLERDSYNFIKTLPFNFKQFIIDKFLVVSLVQHLIPYLVYVVLLIFLFKAPLILSLFFLLGLALSIIVGSQFIYWRDNRLLNLNWQNINQLFSRGKGQYLIAFGTVGMMIIGALLTIVTVMLALATNVLVINIILFLLILALVAGLQFWLYKGFWKKL</sequence>
<keyword evidence="3" id="KW-1185">Reference proteome</keyword>
<dbReference type="STRING" id="1608583.BN1356_01554"/>
<keyword evidence="1" id="KW-0812">Transmembrane</keyword>
<proteinExistence type="predicted"/>
<feature type="transmembrane region" description="Helical" evidence="1">
    <location>
        <begin position="128"/>
        <end position="146"/>
    </location>
</feature>
<feature type="transmembrane region" description="Helical" evidence="1">
    <location>
        <begin position="190"/>
        <end position="212"/>
    </location>
</feature>
<dbReference type="Proteomes" id="UP000198604">
    <property type="component" value="Unassembled WGS sequence"/>
</dbReference>